<proteinExistence type="predicted"/>
<comment type="caution">
    <text evidence="2">The sequence shown here is derived from an EMBL/GenBank/DDBJ whole genome shotgun (WGS) entry which is preliminary data.</text>
</comment>
<evidence type="ECO:0000313" key="2">
    <source>
        <dbReference type="EMBL" id="GFD48401.1"/>
    </source>
</evidence>
<dbReference type="AlphaFoldDB" id="A0A699WUD2"/>
<organism evidence="2">
    <name type="scientific">Tanacetum cinerariifolium</name>
    <name type="common">Dalmatian daisy</name>
    <name type="synonym">Chrysanthemum cinerariifolium</name>
    <dbReference type="NCBI Taxonomy" id="118510"/>
    <lineage>
        <taxon>Eukaryota</taxon>
        <taxon>Viridiplantae</taxon>
        <taxon>Streptophyta</taxon>
        <taxon>Embryophyta</taxon>
        <taxon>Tracheophyta</taxon>
        <taxon>Spermatophyta</taxon>
        <taxon>Magnoliopsida</taxon>
        <taxon>eudicotyledons</taxon>
        <taxon>Gunneridae</taxon>
        <taxon>Pentapetalae</taxon>
        <taxon>asterids</taxon>
        <taxon>campanulids</taxon>
        <taxon>Asterales</taxon>
        <taxon>Asteraceae</taxon>
        <taxon>Asteroideae</taxon>
        <taxon>Anthemideae</taxon>
        <taxon>Anthemidinae</taxon>
        <taxon>Tanacetum</taxon>
    </lineage>
</organism>
<dbReference type="EMBL" id="BKCJ011721447">
    <property type="protein sequence ID" value="GFD48401.1"/>
    <property type="molecule type" value="Genomic_DNA"/>
</dbReference>
<accession>A0A699WUD2</accession>
<protein>
    <submittedName>
        <fullName evidence="2">Retrovirus-related Pol polyprotein from transposon TNT 1-94</fullName>
    </submittedName>
</protein>
<evidence type="ECO:0000259" key="1">
    <source>
        <dbReference type="Pfam" id="PF13976"/>
    </source>
</evidence>
<name>A0A699WUD2_TANCI</name>
<reference evidence="2" key="1">
    <citation type="journal article" date="2019" name="Sci. Rep.">
        <title>Draft genome of Tanacetum cinerariifolium, the natural source of mosquito coil.</title>
        <authorList>
            <person name="Yamashiro T."/>
            <person name="Shiraishi A."/>
            <person name="Satake H."/>
            <person name="Nakayama K."/>
        </authorList>
    </citation>
    <scope>NUCLEOTIDE SEQUENCE</scope>
</reference>
<feature type="non-terminal residue" evidence="2">
    <location>
        <position position="1"/>
    </location>
</feature>
<dbReference type="InterPro" id="IPR025724">
    <property type="entry name" value="GAG-pre-integrase_dom"/>
</dbReference>
<sequence length="66" mass="7346">AVNLYQLKGEIIDEAEASVASHSPSHRVAVTWHLKLGHMSEQGMKILVERKLLPDLTKEMLGVPNQ</sequence>
<dbReference type="Pfam" id="PF13976">
    <property type="entry name" value="gag_pre-integrs"/>
    <property type="match status" value="1"/>
</dbReference>
<gene>
    <name evidence="2" type="ORF">Tci_920370</name>
</gene>
<feature type="domain" description="GAG-pre-integrase" evidence="1">
    <location>
        <begin position="3"/>
        <end position="59"/>
    </location>
</feature>